<evidence type="ECO:0000313" key="11">
    <source>
        <dbReference type="EMBL" id="AQS55444.1"/>
    </source>
</evidence>
<dbReference type="PROSITE" id="PS50929">
    <property type="entry name" value="ABC_TM1F"/>
    <property type="match status" value="1"/>
</dbReference>
<evidence type="ECO:0000256" key="7">
    <source>
        <dbReference type="ARBA" id="ARBA00023136"/>
    </source>
</evidence>
<dbReference type="Gene3D" id="3.40.50.300">
    <property type="entry name" value="P-loop containing nucleotide triphosphate hydrolases"/>
    <property type="match status" value="1"/>
</dbReference>
<sequence length="602" mass="68495">MKNVRKERFVYRDDRKMEKPFDWQQFRRLLGYLKPYRRHLPLVVLTMLIVTGTRLAVPYLISVAIDHAILDDQNIPLLVTMVVTIFVLYLASWGANAVRIQWTNWIGQNVIYDLRHALFQNIQRLSFRFFDQRPAGSILVRVTNDVNSLQELFTNGIINLLTDVLLLVGISVVMLSWHAKLALAVMITVPIMFFLSTKLRIKIRRAWQHVRLMQSRINAHLNECIQGMRVTQAFTQEEPNMRYFERMNQDNSEAHREAARRNDKFGPLVDFTAAIGTCVLFWYGSHLLLTAPETMSIGVLLAFSMYLGHFWEPISRLGQVYSQLLVAMASSERIFEFLDEKPLVAERKGAVTMPPIKGRVEFQNVSFAYEQGRPALRDVQLTVSPGETVALVGHTGSGKSTIVNLLSRFYDPVRGNVLVDGIDLRHVTIDSYRSQIGIVLQDTFIFSGTIRDNIRFGNLAATDEEVEEAAKAVQAHDFISRLPQGYETEVEERGGVLSMGEKQLISFSRAILADPRILILDEATASIDTETEVRIQKALQTLLQGRTSFVIAHRLSTIRNADQIVVLDHGRIVEVGTHESLMEQKGVYFRLVKAQFDQFAAS</sequence>
<dbReference type="SUPFAM" id="SSF52540">
    <property type="entry name" value="P-loop containing nucleoside triphosphate hydrolases"/>
    <property type="match status" value="1"/>
</dbReference>
<dbReference type="Pfam" id="PF00005">
    <property type="entry name" value="ABC_tran"/>
    <property type="match status" value="1"/>
</dbReference>
<keyword evidence="7 8" id="KW-0472">Membrane</keyword>
<evidence type="ECO:0000259" key="9">
    <source>
        <dbReference type="PROSITE" id="PS50893"/>
    </source>
</evidence>
<feature type="transmembrane region" description="Helical" evidence="8">
    <location>
        <begin position="157"/>
        <end position="175"/>
    </location>
</feature>
<dbReference type="STRING" id="1471761.B0W44_06240"/>
<feature type="domain" description="ABC transporter" evidence="9">
    <location>
        <begin position="360"/>
        <end position="594"/>
    </location>
</feature>
<dbReference type="InterPro" id="IPR039421">
    <property type="entry name" value="Type_1_exporter"/>
</dbReference>
<keyword evidence="4" id="KW-0547">Nucleotide-binding</keyword>
<feature type="transmembrane region" description="Helical" evidence="8">
    <location>
        <begin position="73"/>
        <end position="91"/>
    </location>
</feature>
<dbReference type="CDD" id="cd18545">
    <property type="entry name" value="ABC_6TM_YknV_like"/>
    <property type="match status" value="1"/>
</dbReference>
<dbReference type="InterPro" id="IPR036640">
    <property type="entry name" value="ABC1_TM_sf"/>
</dbReference>
<dbReference type="GO" id="GO:0016887">
    <property type="term" value="F:ATP hydrolysis activity"/>
    <property type="evidence" value="ECO:0007669"/>
    <property type="project" value="InterPro"/>
</dbReference>
<evidence type="ECO:0000259" key="10">
    <source>
        <dbReference type="PROSITE" id="PS50929"/>
    </source>
</evidence>
<keyword evidence="5 11" id="KW-0067">ATP-binding</keyword>
<dbReference type="SMART" id="SM00382">
    <property type="entry name" value="AAA"/>
    <property type="match status" value="1"/>
</dbReference>
<evidence type="ECO:0000256" key="1">
    <source>
        <dbReference type="ARBA" id="ARBA00004651"/>
    </source>
</evidence>
<reference evidence="11 12" key="1">
    <citation type="journal article" date="2015" name="Int. J. Syst. Evol. Microbiol.">
        <title>Novibacillus thermophilus gen. nov., sp. nov., a Gram-staining-negative and moderately thermophilic member of the family Thermoactinomycetaceae.</title>
        <authorList>
            <person name="Yang G."/>
            <person name="Chen J."/>
            <person name="Zhou S."/>
        </authorList>
    </citation>
    <scope>NUCLEOTIDE SEQUENCE [LARGE SCALE GENOMIC DNA]</scope>
    <source>
        <strain evidence="11 12">SG-1</strain>
    </source>
</reference>
<dbReference type="CDD" id="cd03254">
    <property type="entry name" value="ABCC_Glucan_exporter_like"/>
    <property type="match status" value="1"/>
</dbReference>
<dbReference type="AlphaFoldDB" id="A0A1U9K5X6"/>
<evidence type="ECO:0000256" key="2">
    <source>
        <dbReference type="ARBA" id="ARBA00022448"/>
    </source>
</evidence>
<dbReference type="EMBL" id="CP019699">
    <property type="protein sequence ID" value="AQS55444.1"/>
    <property type="molecule type" value="Genomic_DNA"/>
</dbReference>
<dbReference type="InterPro" id="IPR011527">
    <property type="entry name" value="ABC1_TM_dom"/>
</dbReference>
<feature type="transmembrane region" description="Helical" evidence="8">
    <location>
        <begin position="40"/>
        <end position="61"/>
    </location>
</feature>
<evidence type="ECO:0000256" key="6">
    <source>
        <dbReference type="ARBA" id="ARBA00022989"/>
    </source>
</evidence>
<comment type="subcellular location">
    <subcellularLocation>
        <location evidence="1">Cell membrane</location>
        <topology evidence="1">Multi-pass membrane protein</topology>
    </subcellularLocation>
</comment>
<dbReference type="PROSITE" id="PS50893">
    <property type="entry name" value="ABC_TRANSPORTER_2"/>
    <property type="match status" value="1"/>
</dbReference>
<dbReference type="GO" id="GO:0005524">
    <property type="term" value="F:ATP binding"/>
    <property type="evidence" value="ECO:0007669"/>
    <property type="project" value="UniProtKB-KW"/>
</dbReference>
<feature type="domain" description="ABC transmembrane type-1" evidence="10">
    <location>
        <begin position="42"/>
        <end position="324"/>
    </location>
</feature>
<dbReference type="PANTHER" id="PTHR43394">
    <property type="entry name" value="ATP-DEPENDENT PERMEASE MDL1, MITOCHONDRIAL"/>
    <property type="match status" value="1"/>
</dbReference>
<evidence type="ECO:0000256" key="4">
    <source>
        <dbReference type="ARBA" id="ARBA00022741"/>
    </source>
</evidence>
<organism evidence="11 12">
    <name type="scientific">Novibacillus thermophilus</name>
    <dbReference type="NCBI Taxonomy" id="1471761"/>
    <lineage>
        <taxon>Bacteria</taxon>
        <taxon>Bacillati</taxon>
        <taxon>Bacillota</taxon>
        <taxon>Bacilli</taxon>
        <taxon>Bacillales</taxon>
        <taxon>Thermoactinomycetaceae</taxon>
        <taxon>Novibacillus</taxon>
    </lineage>
</organism>
<dbReference type="FunFam" id="3.40.50.300:FF:000287">
    <property type="entry name" value="Multidrug ABC transporter ATP-binding protein"/>
    <property type="match status" value="1"/>
</dbReference>
<dbReference type="Pfam" id="PF00664">
    <property type="entry name" value="ABC_membrane"/>
    <property type="match status" value="1"/>
</dbReference>
<evidence type="ECO:0000256" key="5">
    <source>
        <dbReference type="ARBA" id="ARBA00022840"/>
    </source>
</evidence>
<protein>
    <submittedName>
        <fullName evidence="11">Multidrug ABC transporter ATP-binding protein</fullName>
    </submittedName>
</protein>
<evidence type="ECO:0000313" key="12">
    <source>
        <dbReference type="Proteomes" id="UP000188603"/>
    </source>
</evidence>
<dbReference type="InterPro" id="IPR003593">
    <property type="entry name" value="AAA+_ATPase"/>
</dbReference>
<dbReference type="RefSeq" id="WP_077719300.1">
    <property type="nucleotide sequence ID" value="NZ_CP019699.1"/>
</dbReference>
<dbReference type="InterPro" id="IPR003439">
    <property type="entry name" value="ABC_transporter-like_ATP-bd"/>
</dbReference>
<feature type="transmembrane region" description="Helical" evidence="8">
    <location>
        <begin position="181"/>
        <end position="201"/>
    </location>
</feature>
<dbReference type="KEGG" id="ntr:B0W44_06240"/>
<dbReference type="GO" id="GO:0005886">
    <property type="term" value="C:plasma membrane"/>
    <property type="evidence" value="ECO:0007669"/>
    <property type="project" value="UniProtKB-SubCell"/>
</dbReference>
<keyword evidence="2" id="KW-0813">Transport</keyword>
<dbReference type="Gene3D" id="1.20.1560.10">
    <property type="entry name" value="ABC transporter type 1, transmembrane domain"/>
    <property type="match status" value="1"/>
</dbReference>
<dbReference type="PANTHER" id="PTHR43394:SF1">
    <property type="entry name" value="ATP-BINDING CASSETTE SUB-FAMILY B MEMBER 10, MITOCHONDRIAL"/>
    <property type="match status" value="1"/>
</dbReference>
<evidence type="ECO:0000256" key="3">
    <source>
        <dbReference type="ARBA" id="ARBA00022692"/>
    </source>
</evidence>
<accession>A0A1U9K5X6</accession>
<feature type="transmembrane region" description="Helical" evidence="8">
    <location>
        <begin position="265"/>
        <end position="283"/>
    </location>
</feature>
<keyword evidence="12" id="KW-1185">Reference proteome</keyword>
<gene>
    <name evidence="11" type="ORF">B0W44_06240</name>
</gene>
<keyword evidence="3 8" id="KW-0812">Transmembrane</keyword>
<proteinExistence type="predicted"/>
<dbReference type="GO" id="GO:0015421">
    <property type="term" value="F:ABC-type oligopeptide transporter activity"/>
    <property type="evidence" value="ECO:0007669"/>
    <property type="project" value="TreeGrafter"/>
</dbReference>
<keyword evidence="6 8" id="KW-1133">Transmembrane helix</keyword>
<dbReference type="SUPFAM" id="SSF90123">
    <property type="entry name" value="ABC transporter transmembrane region"/>
    <property type="match status" value="1"/>
</dbReference>
<dbReference type="InterPro" id="IPR027417">
    <property type="entry name" value="P-loop_NTPase"/>
</dbReference>
<name>A0A1U9K5X6_9BACL</name>
<evidence type="ECO:0000256" key="8">
    <source>
        <dbReference type="SAM" id="Phobius"/>
    </source>
</evidence>
<dbReference type="Proteomes" id="UP000188603">
    <property type="component" value="Chromosome"/>
</dbReference>
<dbReference type="OrthoDB" id="9770415at2"/>